<keyword evidence="12 16" id="KW-0630">Potassium</keyword>
<evidence type="ECO:0000256" key="8">
    <source>
        <dbReference type="ARBA" id="ARBA00022679"/>
    </source>
</evidence>
<comment type="cofactor">
    <cofactor evidence="16">
        <name>NH4(+)</name>
        <dbReference type="ChEBI" id="CHEBI:28938"/>
    </cofactor>
    <cofactor evidence="16">
        <name>K(+)</name>
        <dbReference type="ChEBI" id="CHEBI:29103"/>
    </cofactor>
    <text evidence="16">A monovalent cation. Ammonium or potassium.</text>
</comment>
<dbReference type="Pfam" id="PF03309">
    <property type="entry name" value="Pan_kinase"/>
    <property type="match status" value="1"/>
</dbReference>
<dbReference type="Gene3D" id="3.30.420.40">
    <property type="match status" value="2"/>
</dbReference>
<evidence type="ECO:0000256" key="11">
    <source>
        <dbReference type="ARBA" id="ARBA00022840"/>
    </source>
</evidence>
<evidence type="ECO:0000313" key="18">
    <source>
        <dbReference type="Proteomes" id="UP000644507"/>
    </source>
</evidence>
<evidence type="ECO:0000256" key="6">
    <source>
        <dbReference type="ARBA" id="ARBA00012102"/>
    </source>
</evidence>
<sequence length="269" mass="28888">MHQKRPGNRPLFLCPLPTFPYFLSIHLLIDNSNTRTKFAVADDDRILDWRAVIPTAELSRETIVAALPEFILEQATICSVVPLKAELLEATLNELGIATHVVSYQSRLPISIDYPKPAQIGPDRLANAAALAPLQQSAIVIDFGTAVTFDVVSATHGGTYLGGVIAPGLGALRDDLHQRTALLPRIDLNEPPSAIGKSTEHAMQVGAVIGYRGLIREILKALTTELPETPQIHATGGDAALIASKMPEITQVNAHLTLEGILKIGLLNA</sequence>
<protein>
    <recommendedName>
        <fullName evidence="15 16">Type III pantothenate kinase</fullName>
        <ecNumber evidence="6 16">2.7.1.33</ecNumber>
    </recommendedName>
    <alternativeName>
        <fullName evidence="16">PanK-III</fullName>
    </alternativeName>
    <alternativeName>
        <fullName evidence="16">Pantothenic acid kinase</fullName>
    </alternativeName>
</protein>
<comment type="subunit">
    <text evidence="5 16">Homodimer.</text>
</comment>
<feature type="binding site" evidence="16">
    <location>
        <position position="114"/>
    </location>
    <ligand>
        <name>substrate</name>
    </ligand>
</feature>
<dbReference type="EC" id="2.7.1.33" evidence="6 16"/>
<feature type="binding site" evidence="16">
    <location>
        <position position="199"/>
    </location>
    <ligand>
        <name>substrate</name>
    </ligand>
</feature>
<comment type="similarity">
    <text evidence="14 16">Belongs to the type III pantothenate kinase family.</text>
</comment>
<evidence type="ECO:0000256" key="7">
    <source>
        <dbReference type="ARBA" id="ARBA00022490"/>
    </source>
</evidence>
<dbReference type="EMBL" id="BMXI01000017">
    <property type="protein sequence ID" value="GHC63824.1"/>
    <property type="molecule type" value="Genomic_DNA"/>
</dbReference>
<dbReference type="InterPro" id="IPR043129">
    <property type="entry name" value="ATPase_NBD"/>
</dbReference>
<comment type="pathway">
    <text evidence="4 16">Cofactor biosynthesis; coenzyme A biosynthesis; CoA from (R)-pantothenate: step 1/5.</text>
</comment>
<dbReference type="CDD" id="cd24015">
    <property type="entry name" value="ASKHA_NBD_PanK-III"/>
    <property type="match status" value="1"/>
</dbReference>
<dbReference type="PANTHER" id="PTHR34265:SF1">
    <property type="entry name" value="TYPE III PANTOTHENATE KINASE"/>
    <property type="match status" value="1"/>
</dbReference>
<evidence type="ECO:0000256" key="1">
    <source>
        <dbReference type="ARBA" id="ARBA00001206"/>
    </source>
</evidence>
<keyword evidence="16" id="KW-0479">Metal-binding</keyword>
<evidence type="ECO:0000256" key="4">
    <source>
        <dbReference type="ARBA" id="ARBA00005225"/>
    </source>
</evidence>
<dbReference type="GO" id="GO:0015937">
    <property type="term" value="P:coenzyme A biosynthetic process"/>
    <property type="evidence" value="ECO:0007669"/>
    <property type="project" value="UniProtKB-UniRule"/>
</dbReference>
<feature type="binding site" evidence="16">
    <location>
        <position position="145"/>
    </location>
    <ligand>
        <name>ATP</name>
        <dbReference type="ChEBI" id="CHEBI:30616"/>
    </ligand>
</feature>
<evidence type="ECO:0000256" key="15">
    <source>
        <dbReference type="ARBA" id="ARBA00040883"/>
    </source>
</evidence>
<dbReference type="InterPro" id="IPR004619">
    <property type="entry name" value="Type_III_PanK"/>
</dbReference>
<accession>A0A918TUB0</accession>
<evidence type="ECO:0000256" key="10">
    <source>
        <dbReference type="ARBA" id="ARBA00022777"/>
    </source>
</evidence>
<keyword evidence="18" id="KW-1185">Reference proteome</keyword>
<evidence type="ECO:0000256" key="2">
    <source>
        <dbReference type="ARBA" id="ARBA00001958"/>
    </source>
</evidence>
<keyword evidence="11 16" id="KW-0067">ATP-binding</keyword>
<dbReference type="PANTHER" id="PTHR34265">
    <property type="entry name" value="TYPE III PANTOTHENATE KINASE"/>
    <property type="match status" value="1"/>
</dbReference>
<dbReference type="HAMAP" id="MF_01274">
    <property type="entry name" value="Pantothen_kinase_3"/>
    <property type="match status" value="1"/>
</dbReference>
<evidence type="ECO:0000256" key="14">
    <source>
        <dbReference type="ARBA" id="ARBA00038036"/>
    </source>
</evidence>
<dbReference type="RefSeq" id="WP_189572786.1">
    <property type="nucleotide sequence ID" value="NZ_BMXI01000017.1"/>
</dbReference>
<dbReference type="NCBIfam" id="TIGR00671">
    <property type="entry name" value="baf"/>
    <property type="match status" value="1"/>
</dbReference>
<dbReference type="Proteomes" id="UP000644507">
    <property type="component" value="Unassembled WGS sequence"/>
</dbReference>
<evidence type="ECO:0000256" key="12">
    <source>
        <dbReference type="ARBA" id="ARBA00022958"/>
    </source>
</evidence>
<dbReference type="SUPFAM" id="SSF53067">
    <property type="entry name" value="Actin-like ATPase domain"/>
    <property type="match status" value="2"/>
</dbReference>
<keyword evidence="10 16" id="KW-0418">Kinase</keyword>
<comment type="catalytic activity">
    <reaction evidence="1 16">
        <text>(R)-pantothenate + ATP = (R)-4'-phosphopantothenate + ADP + H(+)</text>
        <dbReference type="Rhea" id="RHEA:16373"/>
        <dbReference type="ChEBI" id="CHEBI:10986"/>
        <dbReference type="ChEBI" id="CHEBI:15378"/>
        <dbReference type="ChEBI" id="CHEBI:29032"/>
        <dbReference type="ChEBI" id="CHEBI:30616"/>
        <dbReference type="ChEBI" id="CHEBI:456216"/>
        <dbReference type="EC" id="2.7.1.33"/>
    </reaction>
</comment>
<reference evidence="17" key="2">
    <citation type="submission" date="2020-09" db="EMBL/GenBank/DDBJ databases">
        <authorList>
            <person name="Sun Q."/>
            <person name="Kim S."/>
        </authorList>
    </citation>
    <scope>NUCLEOTIDE SEQUENCE</scope>
    <source>
        <strain evidence="17">KCTC 12988</strain>
    </source>
</reference>
<evidence type="ECO:0000256" key="9">
    <source>
        <dbReference type="ARBA" id="ARBA00022741"/>
    </source>
</evidence>
<keyword evidence="7 16" id="KW-0963">Cytoplasm</keyword>
<keyword evidence="8 16" id="KW-0808">Transferase</keyword>
<dbReference type="GO" id="GO:0046872">
    <property type="term" value="F:metal ion binding"/>
    <property type="evidence" value="ECO:0007669"/>
    <property type="project" value="UniProtKB-KW"/>
</dbReference>
<gene>
    <name evidence="16 17" type="primary">coaX</name>
    <name evidence="17" type="ORF">GCM10007100_34250</name>
</gene>
<evidence type="ECO:0000313" key="17">
    <source>
        <dbReference type="EMBL" id="GHC63824.1"/>
    </source>
</evidence>
<feature type="binding site" evidence="16">
    <location>
        <position position="142"/>
    </location>
    <ligand>
        <name>K(+)</name>
        <dbReference type="ChEBI" id="CHEBI:29103"/>
    </ligand>
</feature>
<feature type="binding site" evidence="16">
    <location>
        <begin position="30"/>
        <end position="37"/>
    </location>
    <ligand>
        <name>ATP</name>
        <dbReference type="ChEBI" id="CHEBI:30616"/>
    </ligand>
</feature>
<comment type="function">
    <text evidence="16">Catalyzes the phosphorylation of pantothenate (Pan), the first step in CoA biosynthesis.</text>
</comment>
<feature type="active site" description="Proton acceptor" evidence="16">
    <location>
        <position position="123"/>
    </location>
</feature>
<keyword evidence="9 16" id="KW-0547">Nucleotide-binding</keyword>
<organism evidence="17 18">
    <name type="scientific">Roseibacillus persicicus</name>
    <dbReference type="NCBI Taxonomy" id="454148"/>
    <lineage>
        <taxon>Bacteria</taxon>
        <taxon>Pseudomonadati</taxon>
        <taxon>Verrucomicrobiota</taxon>
        <taxon>Verrucomicrobiia</taxon>
        <taxon>Verrucomicrobiales</taxon>
        <taxon>Verrucomicrobiaceae</taxon>
        <taxon>Roseibacillus</taxon>
    </lineage>
</organism>
<reference evidence="17" key="1">
    <citation type="journal article" date="2014" name="Int. J. Syst. Evol. Microbiol.">
        <title>Complete genome sequence of Corynebacterium casei LMG S-19264T (=DSM 44701T), isolated from a smear-ripened cheese.</title>
        <authorList>
            <consortium name="US DOE Joint Genome Institute (JGI-PGF)"/>
            <person name="Walter F."/>
            <person name="Albersmeier A."/>
            <person name="Kalinowski J."/>
            <person name="Ruckert C."/>
        </authorList>
    </citation>
    <scope>NUCLEOTIDE SEQUENCE</scope>
    <source>
        <strain evidence="17">KCTC 12988</strain>
    </source>
</reference>
<dbReference type="GO" id="GO:0004594">
    <property type="term" value="F:pantothenate kinase activity"/>
    <property type="evidence" value="ECO:0007669"/>
    <property type="project" value="UniProtKB-UniRule"/>
</dbReference>
<evidence type="ECO:0000256" key="3">
    <source>
        <dbReference type="ARBA" id="ARBA00004496"/>
    </source>
</evidence>
<evidence type="ECO:0000256" key="13">
    <source>
        <dbReference type="ARBA" id="ARBA00022993"/>
    </source>
</evidence>
<dbReference type="GO" id="GO:0005737">
    <property type="term" value="C:cytoplasm"/>
    <property type="evidence" value="ECO:0007669"/>
    <property type="project" value="UniProtKB-SubCell"/>
</dbReference>
<comment type="subcellular location">
    <subcellularLocation>
        <location evidence="3 16">Cytoplasm</location>
    </subcellularLocation>
</comment>
<name>A0A918TUB0_9BACT</name>
<evidence type="ECO:0000256" key="5">
    <source>
        <dbReference type="ARBA" id="ARBA00011738"/>
    </source>
</evidence>
<dbReference type="AlphaFoldDB" id="A0A918TUB0"/>
<dbReference type="GO" id="GO:0005524">
    <property type="term" value="F:ATP binding"/>
    <property type="evidence" value="ECO:0007669"/>
    <property type="project" value="UniProtKB-UniRule"/>
</dbReference>
<evidence type="ECO:0000256" key="16">
    <source>
        <dbReference type="HAMAP-Rule" id="MF_01274"/>
    </source>
</evidence>
<keyword evidence="13 16" id="KW-0173">Coenzyme A biosynthesis</keyword>
<comment type="cofactor">
    <cofactor evidence="2">
        <name>K(+)</name>
        <dbReference type="ChEBI" id="CHEBI:29103"/>
    </cofactor>
</comment>
<comment type="caution">
    <text evidence="17">The sequence shown here is derived from an EMBL/GenBank/DDBJ whole genome shotgun (WGS) entry which is preliminary data.</text>
</comment>
<feature type="binding site" evidence="16">
    <location>
        <begin position="121"/>
        <end position="124"/>
    </location>
    <ligand>
        <name>substrate</name>
    </ligand>
</feature>
<proteinExistence type="inferred from homology"/>